<dbReference type="SUPFAM" id="SSF56436">
    <property type="entry name" value="C-type lectin-like"/>
    <property type="match status" value="1"/>
</dbReference>
<dbReference type="PANTHER" id="PTHR23150:SF19">
    <property type="entry name" value="FORMYLGLYCINE-GENERATING ENZYME"/>
    <property type="match status" value="1"/>
</dbReference>
<dbReference type="InterPro" id="IPR051043">
    <property type="entry name" value="Sulfatase_Mod_Factor_Kinase"/>
</dbReference>
<protein>
    <submittedName>
        <fullName evidence="3">Formylglycine-generating enzyme family protein</fullName>
    </submittedName>
</protein>
<reference evidence="3" key="1">
    <citation type="submission" date="2022-10" db="EMBL/GenBank/DDBJ databases">
        <title>Roseovarius pelagicus sp. nov., isolated from Arctic seawater.</title>
        <authorList>
            <person name="Hong Y.W."/>
            <person name="Hwang C.Y."/>
        </authorList>
    </citation>
    <scope>NUCLEOTIDE SEQUENCE</scope>
    <source>
        <strain evidence="3">HL-MP18</strain>
    </source>
</reference>
<dbReference type="InterPro" id="IPR005532">
    <property type="entry name" value="SUMF_dom"/>
</dbReference>
<dbReference type="PANTHER" id="PTHR23150">
    <property type="entry name" value="SULFATASE MODIFYING FACTOR 1, 2"/>
    <property type="match status" value="1"/>
</dbReference>
<accession>A0ABY6DAC2</accession>
<evidence type="ECO:0000256" key="1">
    <source>
        <dbReference type="SAM" id="SignalP"/>
    </source>
</evidence>
<evidence type="ECO:0000259" key="2">
    <source>
        <dbReference type="Pfam" id="PF03781"/>
    </source>
</evidence>
<evidence type="ECO:0000313" key="3">
    <source>
        <dbReference type="EMBL" id="UXX83099.1"/>
    </source>
</evidence>
<dbReference type="EMBL" id="CP106738">
    <property type="protein sequence ID" value="UXX83099.1"/>
    <property type="molecule type" value="Genomic_DNA"/>
</dbReference>
<dbReference type="RefSeq" id="WP_263047810.1">
    <property type="nucleotide sequence ID" value="NZ_CP106738.1"/>
</dbReference>
<sequence length="270" mass="28781">MTKRSISPRYILMAVAASAAICAAGYATFRDVRPAMVGPDTVMIPAGEVSFRPLGTFAQDGKVRTPTAVPIAVDAFEIMKYQVSRDQYAACVADQACAPVPAVGGQFPQTQVNWIDATAYAQWLSKQTRQTWRLPTEAEWQHAAAERYGDATAGPEALDPGERMLAQYAQGLLLRGTSSPTLRPPGGFGENSYGVADISGNVWEWTDGCVENGTIRADGSVAERESYCGVRVAGGVHRAAVIDFIRDASVGGCAVGLPPDHLGFRLVRDG</sequence>
<dbReference type="Pfam" id="PF03781">
    <property type="entry name" value="FGE-sulfatase"/>
    <property type="match status" value="1"/>
</dbReference>
<dbReference type="InterPro" id="IPR016187">
    <property type="entry name" value="CTDL_fold"/>
</dbReference>
<name>A0ABY6DAC2_9RHOB</name>
<feature type="domain" description="Sulfatase-modifying factor enzyme-like" evidence="2">
    <location>
        <begin position="39"/>
        <end position="268"/>
    </location>
</feature>
<gene>
    <name evidence="3" type="ORF">N7U68_18795</name>
</gene>
<dbReference type="Proteomes" id="UP001064087">
    <property type="component" value="Chromosome"/>
</dbReference>
<keyword evidence="4" id="KW-1185">Reference proteome</keyword>
<proteinExistence type="predicted"/>
<feature type="chain" id="PRO_5046840515" evidence="1">
    <location>
        <begin position="20"/>
        <end position="270"/>
    </location>
</feature>
<feature type="signal peptide" evidence="1">
    <location>
        <begin position="1"/>
        <end position="19"/>
    </location>
</feature>
<evidence type="ECO:0000313" key="4">
    <source>
        <dbReference type="Proteomes" id="UP001064087"/>
    </source>
</evidence>
<organism evidence="3 4">
    <name type="scientific">Roseovarius pelagicus</name>
    <dbReference type="NCBI Taxonomy" id="2980108"/>
    <lineage>
        <taxon>Bacteria</taxon>
        <taxon>Pseudomonadati</taxon>
        <taxon>Pseudomonadota</taxon>
        <taxon>Alphaproteobacteria</taxon>
        <taxon>Rhodobacterales</taxon>
        <taxon>Roseobacteraceae</taxon>
        <taxon>Roseovarius</taxon>
    </lineage>
</organism>
<dbReference type="Gene3D" id="3.90.1580.10">
    <property type="entry name" value="paralog of FGE (formylglycine-generating enzyme)"/>
    <property type="match status" value="1"/>
</dbReference>
<dbReference type="InterPro" id="IPR042095">
    <property type="entry name" value="SUMF_sf"/>
</dbReference>
<keyword evidence="1" id="KW-0732">Signal</keyword>